<evidence type="ECO:0000313" key="3">
    <source>
        <dbReference type="Proteomes" id="UP001424441"/>
    </source>
</evidence>
<protein>
    <submittedName>
        <fullName evidence="2">Uncharacterized protein</fullName>
    </submittedName>
</protein>
<keyword evidence="1" id="KW-1133">Transmembrane helix</keyword>
<accession>A0ABN1GM34</accession>
<keyword evidence="1" id="KW-0812">Transmembrane</keyword>
<keyword evidence="3" id="KW-1185">Reference proteome</keyword>
<comment type="caution">
    <text evidence="2">The sequence shown here is derived from an EMBL/GenBank/DDBJ whole genome shotgun (WGS) entry which is preliminary data.</text>
</comment>
<organism evidence="2 3">
    <name type="scientific">Paenochrobactrum glaciei</name>
    <dbReference type="NCBI Taxonomy" id="486407"/>
    <lineage>
        <taxon>Bacteria</taxon>
        <taxon>Pseudomonadati</taxon>
        <taxon>Pseudomonadota</taxon>
        <taxon>Alphaproteobacteria</taxon>
        <taxon>Hyphomicrobiales</taxon>
        <taxon>Brucellaceae</taxon>
        <taxon>Paenochrobactrum</taxon>
    </lineage>
</organism>
<evidence type="ECO:0000313" key="2">
    <source>
        <dbReference type="EMBL" id="GAA0614358.1"/>
    </source>
</evidence>
<feature type="transmembrane region" description="Helical" evidence="1">
    <location>
        <begin position="36"/>
        <end position="55"/>
    </location>
</feature>
<keyword evidence="1" id="KW-0472">Membrane</keyword>
<feature type="transmembrane region" description="Helical" evidence="1">
    <location>
        <begin position="67"/>
        <end position="91"/>
    </location>
</feature>
<reference evidence="2 3" key="1">
    <citation type="journal article" date="2019" name="Int. J. Syst. Evol. Microbiol.">
        <title>The Global Catalogue of Microorganisms (GCM) 10K type strain sequencing project: providing services to taxonomists for standard genome sequencing and annotation.</title>
        <authorList>
            <consortium name="The Broad Institute Genomics Platform"/>
            <consortium name="The Broad Institute Genome Sequencing Center for Infectious Disease"/>
            <person name="Wu L."/>
            <person name="Ma J."/>
        </authorList>
    </citation>
    <scope>NUCLEOTIDE SEQUENCE [LARGE SCALE GENOMIC DNA]</scope>
    <source>
        <strain evidence="2 3">JCM 15115</strain>
    </source>
</reference>
<name>A0ABN1GM34_9HYPH</name>
<proteinExistence type="predicted"/>
<dbReference type="Proteomes" id="UP001424441">
    <property type="component" value="Unassembled WGS sequence"/>
</dbReference>
<sequence>MLIWFRNNPAFIALIGALLFTGGVFLDVYSGKNNYVATLLIVGVTLFSPAISRIWTASKLYEKQQRFQFIIVILCGAVVFISSLFAGRLLLTAWLTGDLRIAVRGGGEFAVNYYENAKKFGFYFTVYTVLAPPGFVIGLFMMLKPRFFSQRIGKQ</sequence>
<dbReference type="EMBL" id="BAAADE010000013">
    <property type="protein sequence ID" value="GAA0614358.1"/>
    <property type="molecule type" value="Genomic_DNA"/>
</dbReference>
<feature type="transmembrane region" description="Helical" evidence="1">
    <location>
        <begin position="120"/>
        <end position="143"/>
    </location>
</feature>
<evidence type="ECO:0000256" key="1">
    <source>
        <dbReference type="SAM" id="Phobius"/>
    </source>
</evidence>
<dbReference type="RefSeq" id="WP_343807946.1">
    <property type="nucleotide sequence ID" value="NZ_BAAADE010000013.1"/>
</dbReference>
<gene>
    <name evidence="2" type="ORF">GCM10008943_31950</name>
</gene>